<dbReference type="RefSeq" id="WP_249297037.1">
    <property type="nucleotide sequence ID" value="NZ_JACRSX010000001.1"/>
</dbReference>
<name>A0ABR7MYM6_9FIRM</name>
<accession>A0ABR7MYM6</accession>
<dbReference type="InterPro" id="IPR032675">
    <property type="entry name" value="LRR_dom_sf"/>
</dbReference>
<dbReference type="Pfam" id="PF13306">
    <property type="entry name" value="LRR_5"/>
    <property type="match status" value="3"/>
</dbReference>
<dbReference type="Gene3D" id="3.40.50.12480">
    <property type="match status" value="1"/>
</dbReference>
<evidence type="ECO:0000256" key="1">
    <source>
        <dbReference type="SAM" id="MobiDB-lite"/>
    </source>
</evidence>
<dbReference type="SUPFAM" id="SSF52058">
    <property type="entry name" value="L domain-like"/>
    <property type="match status" value="2"/>
</dbReference>
<dbReference type="SUPFAM" id="SSF49373">
    <property type="entry name" value="Invasin/intimin cell-adhesion fragments"/>
    <property type="match status" value="3"/>
</dbReference>
<dbReference type="SUPFAM" id="SSF49265">
    <property type="entry name" value="Fibronectin type III"/>
    <property type="match status" value="1"/>
</dbReference>
<dbReference type="Gene3D" id="2.60.40.10">
    <property type="entry name" value="Immunoglobulins"/>
    <property type="match status" value="1"/>
</dbReference>
<evidence type="ECO:0000313" key="3">
    <source>
        <dbReference type="EMBL" id="MBC8561354.1"/>
    </source>
</evidence>
<dbReference type="InterPro" id="IPR013783">
    <property type="entry name" value="Ig-like_fold"/>
</dbReference>
<dbReference type="InterPro" id="IPR036116">
    <property type="entry name" value="FN3_sf"/>
</dbReference>
<feature type="compositionally biased region" description="Low complexity" evidence="1">
    <location>
        <begin position="1556"/>
        <end position="1587"/>
    </location>
</feature>
<protein>
    <submittedName>
        <fullName evidence="3">Leucine-rich repeat protein</fullName>
    </submittedName>
</protein>
<dbReference type="PROSITE" id="PS50853">
    <property type="entry name" value="FN3"/>
    <property type="match status" value="1"/>
</dbReference>
<evidence type="ECO:0000313" key="4">
    <source>
        <dbReference type="Proteomes" id="UP000606193"/>
    </source>
</evidence>
<dbReference type="Gene3D" id="3.80.10.10">
    <property type="entry name" value="Ribonuclease Inhibitor"/>
    <property type="match status" value="3"/>
</dbReference>
<comment type="caution">
    <text evidence="3">The sequence shown here is derived from an EMBL/GenBank/DDBJ whole genome shotgun (WGS) entry which is preliminary data.</text>
</comment>
<feature type="region of interest" description="Disordered" evidence="1">
    <location>
        <begin position="1546"/>
        <end position="1628"/>
    </location>
</feature>
<dbReference type="InterPro" id="IPR053139">
    <property type="entry name" value="Surface_bspA-like"/>
</dbReference>
<gene>
    <name evidence="3" type="ORF">H8704_01695</name>
</gene>
<dbReference type="PANTHER" id="PTHR45661:SF3">
    <property type="entry name" value="IG-LIKE DOMAIN-CONTAINING PROTEIN"/>
    <property type="match status" value="1"/>
</dbReference>
<dbReference type="Gene3D" id="2.60.40.1080">
    <property type="match status" value="3"/>
</dbReference>
<dbReference type="EMBL" id="JACRSX010000001">
    <property type="protein sequence ID" value="MBC8561354.1"/>
    <property type="molecule type" value="Genomic_DNA"/>
</dbReference>
<feature type="compositionally biased region" description="Gly residues" evidence="1">
    <location>
        <begin position="1617"/>
        <end position="1628"/>
    </location>
</feature>
<dbReference type="Pfam" id="PF00041">
    <property type="entry name" value="fn3"/>
    <property type="match status" value="1"/>
</dbReference>
<evidence type="ECO:0000259" key="2">
    <source>
        <dbReference type="PROSITE" id="PS50853"/>
    </source>
</evidence>
<sequence>MKQKKKRRKVQAILMILVMLMSVSVLQGVSGKRLLSARAAGESVTRGEWIHNLVSTFDMKMEEGLVPDTYYPDIVGTTYYSDIQTAIYFGVVDLEAGESFEPDAAVDREFAAHTLSFCMGYDTSDVTYTMDDEADLTYPGDDQTAVDMGWLALQDGKFAPSQEITTTESQNMLQSAKKVLDASGVDENHENVYKFADNVIELPESVTFDKGEDGQIIVHDTSVELKEGDVFAVYSDGIAYTYKALSITKEGNDLIINNEKVMYDDAVESVDAEGVIDADLADFIPAEGVEAEVEYEDQTTVKGMHKISGVKSVKSINVSKSIGAGTVTCSISDITVDYRIDKNGYRFAVYGKVDPSFTFSGKKDLVITLGTIPVAQVGKIEVKAVCSAKGSATVGFTTNAVVGVEQKVGHAPRHLANYTSPQWRFSAKAELKAACDLSFSVEVPMAAEGKVYGEVGVKTTPDMEVYTDGKKPQVCIDLPVYVFAEAGYSVKVFGYDMASGKKPIYDASNSPVKLCYHIEDGNCVPACTRPDSSSRVGKRGYYTSPSLQSGVGNTYGSQVFVAPYVEKKVFEYTLDDDGNATITKYDGNVRALTIPDTLDGYTVVGIGKNAFAKNTYLQSVVIPDTVTVIQESAFAECTNLSSVVLSENLVDLGRAAFSEIALTAIEIPKSLETAHVSFDNGRDCSDGPFENCEKLKIVTFEKGTTHIAQFLFAGCTGLETISVPNTVTTIERYAFRKCVNLKRVELADTIISIATGAFADCTVLSDINMPKSLKDIGEIAFRNTAITSVEIPKSLETAHVLFDNGRDCSDGPFENCEKLKIVTFEKGTTHIAQFLFAGCTGIESIQIPQTVVMIKQGGFKNCVNLQNIIMPDVIQQVDNYAFKDCTKLDKIHIPDNIKKISKELFQDCTALKEIVLSDNITSIEDEAFENCTSLTKVTVGNKVSSIGRDVFSGCTALPQITLPASVQTIGDKAFSHCEALADVKLSEGLTSIGSYAFEYNIALPKVTLPNTLESLGERAFQYCDVLADVDLGAGLKVIPKYCFYEDPALQKVILPYQFTTVNASAFANCTKLTDITFNRNVSSVDASALSYKDKTTIHGVKGTYAETFASDNGFKFEALNAPVTGITLSKEKIEIAKDKSIRLTASLTPVDTSDELTWTSSNEEVATVEDGVVKAVGLGEAEIVAMAGSVTKSCPVKVYQGVNNITLDVTSHTMTIGDFLQLTATIYPKDAEYKDVIWSSNNEDVAVVDQKGLVQAKAYGKVKITATSKDGGLEAVCNVTVEPVAVTEVSLNAKAVTLKVGETYQLKETILPENATDKTVTWTSSNTKAATVSGGAVTAVGTGSAVIIVKTNSGAKTASCTVTVQGSLPSEGPSVPPTGEPSGSPVVPPTGSPIVSASAKPTGTPSEPVSTTKVTMSMGYAGSDWGDSTFGKTGDSVIVSGDKTYKISYTVKGSDSDILVLSLDTDVTEEEKNPDMNIQVDEITVNGTPITFDPDKISYTIDENGQWRLQFRDAYSGLERSQEALGDEIIPISKGDEICITFTVTGLGKCPEGDDPTASPKPTLKPTTKPDTDPTTSPKATDTPAPSDSAKPSDAPAPSTQPTGTPAPDASRQPSGSGSGFGSTGSGGSLGDSDYLLGTAITSLSNKKGRKLTVRWFRDSNAKGYEVQYATNSKFTKNKKKKMVYRNTGSVTLKKLKKKKTYYVRVRSYNVTGDGKIVYSGWSTKRKIKIKR</sequence>
<dbReference type="InterPro" id="IPR003343">
    <property type="entry name" value="Big_2"/>
</dbReference>
<feature type="compositionally biased region" description="Polar residues" evidence="1">
    <location>
        <begin position="1399"/>
        <end position="1411"/>
    </location>
</feature>
<reference evidence="3 4" key="1">
    <citation type="submission" date="2020-08" db="EMBL/GenBank/DDBJ databases">
        <title>Genome public.</title>
        <authorList>
            <person name="Liu C."/>
            <person name="Sun Q."/>
        </authorList>
    </citation>
    <scope>NUCLEOTIDE SEQUENCE [LARGE SCALE GENOMIC DNA]</scope>
    <source>
        <strain evidence="3 4">NSJ-37</strain>
    </source>
</reference>
<dbReference type="PANTHER" id="PTHR45661">
    <property type="entry name" value="SURFACE ANTIGEN"/>
    <property type="match status" value="1"/>
</dbReference>
<organism evidence="3 4">
    <name type="scientific">Jutongia huaianensis</name>
    <dbReference type="NCBI Taxonomy" id="2763668"/>
    <lineage>
        <taxon>Bacteria</taxon>
        <taxon>Bacillati</taxon>
        <taxon>Bacillota</taxon>
        <taxon>Clostridia</taxon>
        <taxon>Lachnospirales</taxon>
        <taxon>Lachnospiraceae</taxon>
        <taxon>Jutongia</taxon>
    </lineage>
</organism>
<keyword evidence="4" id="KW-1185">Reference proteome</keyword>
<dbReference type="InterPro" id="IPR026906">
    <property type="entry name" value="LRR_5"/>
</dbReference>
<feature type="region of interest" description="Disordered" evidence="1">
    <location>
        <begin position="1366"/>
        <end position="1411"/>
    </location>
</feature>
<dbReference type="InterPro" id="IPR008964">
    <property type="entry name" value="Invasin/intimin_cell_adhesion"/>
</dbReference>
<dbReference type="Pfam" id="PF02368">
    <property type="entry name" value="Big_2"/>
    <property type="match status" value="3"/>
</dbReference>
<feature type="domain" description="Fibronectin type-III" evidence="2">
    <location>
        <begin position="1637"/>
        <end position="1732"/>
    </location>
</feature>
<dbReference type="SMART" id="SM00635">
    <property type="entry name" value="BID_2"/>
    <property type="match status" value="3"/>
</dbReference>
<dbReference type="Proteomes" id="UP000606193">
    <property type="component" value="Unassembled WGS sequence"/>
</dbReference>
<dbReference type="InterPro" id="IPR003961">
    <property type="entry name" value="FN3_dom"/>
</dbReference>
<proteinExistence type="predicted"/>